<gene>
    <name evidence="2" type="ORF">D7X96_20250</name>
</gene>
<evidence type="ECO:0000313" key="2">
    <source>
        <dbReference type="EMBL" id="RKH67078.1"/>
    </source>
</evidence>
<accession>A0A3A8QGJ0</accession>
<evidence type="ECO:0000256" key="1">
    <source>
        <dbReference type="SAM" id="MobiDB-lite"/>
    </source>
</evidence>
<keyword evidence="3" id="KW-1185">Reference proteome</keyword>
<comment type="caution">
    <text evidence="2">The sequence shown here is derived from an EMBL/GenBank/DDBJ whole genome shotgun (WGS) entry which is preliminary data.</text>
</comment>
<evidence type="ECO:0000313" key="3">
    <source>
        <dbReference type="Proteomes" id="UP000282656"/>
    </source>
</evidence>
<dbReference type="RefSeq" id="WP_120552353.1">
    <property type="nucleotide sequence ID" value="NZ_RAWM01000054.1"/>
</dbReference>
<proteinExistence type="predicted"/>
<dbReference type="OrthoDB" id="5524532at2"/>
<sequence length="172" mass="19126">MAPSSFFDDYQDVPNVETGPDFDAADDRTLRMASRPVDTALLDQLVRYQETFLAHVEADAGPEAMARAAKAALEASGLDVKAAEWGSAVLRAFGGRRWTVQRLRSKLTELESRSGPEVDEVKKRVQDELVKQERETDALGRRYGVETVALLRGREAELLALHTRLQKVLSRG</sequence>
<dbReference type="EMBL" id="RAWM01000054">
    <property type="protein sequence ID" value="RKH67078.1"/>
    <property type="molecule type" value="Genomic_DNA"/>
</dbReference>
<protein>
    <submittedName>
        <fullName evidence="2">Uncharacterized protein</fullName>
    </submittedName>
</protein>
<dbReference type="AlphaFoldDB" id="A0A3A8QGJ0"/>
<organism evidence="2 3">
    <name type="scientific">Corallococcus interemptor</name>
    <dbReference type="NCBI Taxonomy" id="2316720"/>
    <lineage>
        <taxon>Bacteria</taxon>
        <taxon>Pseudomonadati</taxon>
        <taxon>Myxococcota</taxon>
        <taxon>Myxococcia</taxon>
        <taxon>Myxococcales</taxon>
        <taxon>Cystobacterineae</taxon>
        <taxon>Myxococcaceae</taxon>
        <taxon>Corallococcus</taxon>
    </lineage>
</organism>
<dbReference type="Proteomes" id="UP000282656">
    <property type="component" value="Unassembled WGS sequence"/>
</dbReference>
<name>A0A3A8QGJ0_9BACT</name>
<feature type="region of interest" description="Disordered" evidence="1">
    <location>
        <begin position="1"/>
        <end position="24"/>
    </location>
</feature>
<reference evidence="3" key="1">
    <citation type="submission" date="2018-09" db="EMBL/GenBank/DDBJ databases">
        <authorList>
            <person name="Livingstone P.G."/>
            <person name="Whitworth D.E."/>
        </authorList>
    </citation>
    <scope>NUCLEOTIDE SEQUENCE [LARGE SCALE GENOMIC DNA]</scope>
    <source>
        <strain evidence="3">AB047A</strain>
    </source>
</reference>